<evidence type="ECO:0000256" key="3">
    <source>
        <dbReference type="ARBA" id="ARBA00022723"/>
    </source>
</evidence>
<proteinExistence type="predicted"/>
<keyword evidence="3" id="KW-0479">Metal-binding</keyword>
<dbReference type="Pfam" id="PF01152">
    <property type="entry name" value="Bac_globin"/>
    <property type="match status" value="1"/>
</dbReference>
<dbReference type="Gene3D" id="1.10.490.10">
    <property type="entry name" value="Globins"/>
    <property type="match status" value="1"/>
</dbReference>
<sequence>MSSIYAQIGGGPAVTEVVEDFYRRVLADGELAEFFAGSDGERVKRLQVEFFSKVLGGPAVYTGAPLRRVCEDRDITRAHFDRTARHLAGALESAGVRPEFATRILTVAEMLAIGMMAVGLMALETEAGAPAGV</sequence>
<comment type="caution">
    <text evidence="5">The sequence shown here is derived from an EMBL/GenBank/DDBJ whole genome shotgun (WGS) entry which is preliminary data.</text>
</comment>
<accession>A0ABS1LZT7</accession>
<dbReference type="InterPro" id="IPR009050">
    <property type="entry name" value="Globin-like_sf"/>
</dbReference>
<dbReference type="InterPro" id="IPR012292">
    <property type="entry name" value="Globin/Proto"/>
</dbReference>
<keyword evidence="2" id="KW-0349">Heme</keyword>
<evidence type="ECO:0000256" key="1">
    <source>
        <dbReference type="ARBA" id="ARBA00022448"/>
    </source>
</evidence>
<evidence type="ECO:0000256" key="4">
    <source>
        <dbReference type="ARBA" id="ARBA00023004"/>
    </source>
</evidence>
<keyword evidence="1" id="KW-0813">Transport</keyword>
<dbReference type="EMBL" id="JAERRJ010000002">
    <property type="protein sequence ID" value="MBL1073927.1"/>
    <property type="molecule type" value="Genomic_DNA"/>
</dbReference>
<evidence type="ECO:0000313" key="6">
    <source>
        <dbReference type="Proteomes" id="UP000602198"/>
    </source>
</evidence>
<evidence type="ECO:0000256" key="2">
    <source>
        <dbReference type="ARBA" id="ARBA00022617"/>
    </source>
</evidence>
<dbReference type="Proteomes" id="UP000602198">
    <property type="component" value="Unassembled WGS sequence"/>
</dbReference>
<dbReference type="RefSeq" id="WP_201944569.1">
    <property type="nucleotide sequence ID" value="NZ_JAERRJ010000002.1"/>
</dbReference>
<organism evidence="5 6">
    <name type="scientific">Nocardia acididurans</name>
    <dbReference type="NCBI Taxonomy" id="2802282"/>
    <lineage>
        <taxon>Bacteria</taxon>
        <taxon>Bacillati</taxon>
        <taxon>Actinomycetota</taxon>
        <taxon>Actinomycetes</taxon>
        <taxon>Mycobacteriales</taxon>
        <taxon>Nocardiaceae</taxon>
        <taxon>Nocardia</taxon>
    </lineage>
</organism>
<name>A0ABS1LZT7_9NOCA</name>
<dbReference type="CDD" id="cd00454">
    <property type="entry name" value="TrHb1_N"/>
    <property type="match status" value="1"/>
</dbReference>
<protein>
    <submittedName>
        <fullName evidence="5">Group 1 truncated hemoglobin</fullName>
    </submittedName>
</protein>
<keyword evidence="4" id="KW-0408">Iron</keyword>
<reference evidence="5 6" key="1">
    <citation type="submission" date="2021-01" db="EMBL/GenBank/DDBJ databases">
        <title>WGS of actinomycetes isolated from Thailand.</title>
        <authorList>
            <person name="Thawai C."/>
        </authorList>
    </citation>
    <scope>NUCLEOTIDE SEQUENCE [LARGE SCALE GENOMIC DNA]</scope>
    <source>
        <strain evidence="5 6">LPG 2</strain>
    </source>
</reference>
<dbReference type="SUPFAM" id="SSF46458">
    <property type="entry name" value="Globin-like"/>
    <property type="match status" value="1"/>
</dbReference>
<gene>
    <name evidence="5" type="ORF">JK358_05930</name>
</gene>
<evidence type="ECO:0000313" key="5">
    <source>
        <dbReference type="EMBL" id="MBL1073927.1"/>
    </source>
</evidence>
<dbReference type="InterPro" id="IPR001486">
    <property type="entry name" value="Hemoglobin_trunc"/>
</dbReference>
<keyword evidence="6" id="KW-1185">Reference proteome</keyword>